<dbReference type="Pfam" id="PF01443">
    <property type="entry name" value="Viral_helicase1"/>
    <property type="match status" value="1"/>
</dbReference>
<feature type="region of interest" description="Disordered" evidence="1">
    <location>
        <begin position="1446"/>
        <end position="1486"/>
    </location>
</feature>
<feature type="region of interest" description="Disordered" evidence="1">
    <location>
        <begin position="384"/>
        <end position="411"/>
    </location>
</feature>
<feature type="region of interest" description="Disordered" evidence="1">
    <location>
        <begin position="779"/>
        <end position="802"/>
    </location>
</feature>
<dbReference type="OrthoDB" id="1634048at2"/>
<feature type="domain" description="TrwC relaxase" evidence="3">
    <location>
        <begin position="12"/>
        <end position="288"/>
    </location>
</feature>
<feature type="compositionally biased region" description="Polar residues" evidence="1">
    <location>
        <begin position="744"/>
        <end position="758"/>
    </location>
</feature>
<feature type="compositionally biased region" description="Basic and acidic residues" evidence="1">
    <location>
        <begin position="506"/>
        <end position="543"/>
    </location>
</feature>
<dbReference type="NCBIfam" id="TIGR02686">
    <property type="entry name" value="relax_trwC"/>
    <property type="match status" value="1"/>
</dbReference>
<dbReference type="RefSeq" id="WP_012430996.1">
    <property type="nucleotide sequence ID" value="NC_010679.1"/>
</dbReference>
<reference evidence="4 5" key="1">
    <citation type="journal article" date="2011" name="J. Bacteriol.">
        <title>Complete genome sequence of the plant growth-promoting endophyte Burkholderia phytofirmans strain PsJN.</title>
        <authorList>
            <person name="Weilharter A."/>
            <person name="Mitter B."/>
            <person name="Shin M.V."/>
            <person name="Chain P.S."/>
            <person name="Nowak J."/>
            <person name="Sessitsch A."/>
        </authorList>
    </citation>
    <scope>NUCLEOTIDE SEQUENCE [LARGE SCALE GENOMIC DNA]</scope>
    <source>
        <strain evidence="5">DSM 17436 / LMG 22146 / PsJN</strain>
        <plasmid evidence="4 5">pBPHYT01</plasmid>
    </source>
</reference>
<feature type="region of interest" description="Disordered" evidence="1">
    <location>
        <begin position="506"/>
        <end position="559"/>
    </location>
</feature>
<dbReference type="Gene3D" id="3.40.50.300">
    <property type="entry name" value="P-loop containing nucleotide triphosphate hydrolases"/>
    <property type="match status" value="2"/>
</dbReference>
<dbReference type="CDD" id="cd17933">
    <property type="entry name" value="DEXSc_RecD-like"/>
    <property type="match status" value="1"/>
</dbReference>
<dbReference type="SUPFAM" id="SSF55464">
    <property type="entry name" value="Origin of replication-binding domain, RBD-like"/>
    <property type="match status" value="1"/>
</dbReference>
<sequence>MLTFDFVGSSAEAANYYEETDDYYTKPGHRGEWDGEGAKALGLEGGVDRQIFMDLLDGRLPDGRQARKSMPHTQKDGSKSAPRLGIDFTFNAPKSVSIVALVKNDRRVIEAHDAAVKDALAMMESRAIARQKYRGISFREKTGKLIVAKFQHDLSRDQDPHLHTHAVTMNLTQRRDGRWVALANEDMLKSVKVVGAYYRAQLAQYLTNMGYDIRATRNGFEMASVPDEAIKLFSQRSRTIEEELAKSGLTRETATGELKQNITKDTRAEKTDANRAALRQEWANALAAAGIDLGPMMADHEAAPVPDTKFVTAEGDTYIVHPDGTTTRDEPDAGQGEPDSPQSQPTSPEAEQPAIPTPAAPDNDHLAQLAVTGFATAKGSTYTVHEDGTTTRDKAARADVGHEGDSGIKPRTDRTVYVENDASRLSAAGLNGLDEHGARVVIKDGKATLLTWNERGNRWGASPSSRDVPVFDKPAVGLYPLELWKLSDDVPGYEAYRGMHAGNKITELRHDGPAPDRVAQDDESPAQHDESADAARADARPADVSKPAPTQPAALAPKRAEHTFYVTERNAETLAYVQTRGEGKRIVRMDDGKYAVAYTTGNKAGEVDPRTVVDASTRPAAGLVPVELWENGGRVRFGSRIASIEQPKPIYGREKSPAPGDIRLYRGEGGTLTGSVPAGNWWTTNPAKAARYGDVFYVDLPREFVGNNFAQGHNGTDEYFFAGSDETWRTKVRPLGDSHPMRPSSATDEQPTQPAGQEQETNWLNGIQQAGQRIFDAVRGKGKGDAANEPPTPENAESPMTPQEVARNAVDFAIEHLSERQGIFTKSEILERAYMRSLGATEEVNDELANAVEDGRLVAELPLFQSAKSFSRDVHQQTIDPHFDKFRHDNDIHKLTKESWVSLLVNVEGYSPERAQRTVEESIRNGRLVETEQRFTTREMRQTESEILWMERTGRGTVEPLRTAEQAEAMLASTGLNPGQKEAAQLVLTSPNRFIGIQGYAGVGKSHLMSTVVQEIKMEAAQQAETLGYKVVGLAPYGSQNKALQELGMESQTLASFLVREPDPELLGPKTIIFLDEASVVSAHQMKDLMARVEQSGARLVMIGDRKQTQAVEAGKPFEQLQDGGMALAHVTEIQRQKDATLKAAVEKAANNNIGGSVKLLEKNTVQLKKEKARHGRLADDYVKMPEEQRDGTLIVVGTNETRRKINELVRDKLKLPEGELVRALESYDMSRAEHKQASSYQQGVVLIAERPGEHGLDRGVHYTVRSADARGNTLTVSDAAGNVRSLDATHLSGVSTYTLTDIPIVKGDWLRITRNDNRQGVFNGERHRVLSVDKDSVVLENGAKLSRASAIHAQHGYAQTVHSAQGLTRHGVLIEADTRSLTSNRAVWYVAISRAQHALKIYTDDAGGLARVMAREPKKYAALELRDERREKVIFDALSASRTLQQQSRGAVKKTLHADATKPRARPTHQARQSHQRSSRRGPKL</sequence>
<dbReference type="NCBIfam" id="NF041492">
    <property type="entry name" value="MobF"/>
    <property type="match status" value="1"/>
</dbReference>
<feature type="compositionally biased region" description="Basic and acidic residues" evidence="1">
    <location>
        <begin position="731"/>
        <end position="740"/>
    </location>
</feature>
<protein>
    <submittedName>
        <fullName evidence="4">Conjugative relaxase domain protein</fullName>
    </submittedName>
</protein>
<feature type="domain" description="(+)RNA virus helicase C-terminal" evidence="2">
    <location>
        <begin position="1331"/>
        <end position="1404"/>
    </location>
</feature>
<feature type="compositionally biased region" description="Basic residues" evidence="1">
    <location>
        <begin position="1464"/>
        <end position="1486"/>
    </location>
</feature>
<dbReference type="eggNOG" id="COG0507">
    <property type="taxonomic scope" value="Bacteria"/>
</dbReference>
<dbReference type="GO" id="GO:0005524">
    <property type="term" value="F:ATP binding"/>
    <property type="evidence" value="ECO:0007669"/>
    <property type="project" value="InterPro"/>
</dbReference>
<name>B2TH74_PARPJ</name>
<accession>B2TH74</accession>
<dbReference type="KEGG" id="bpy:Bphyt_7342"/>
<feature type="region of interest" description="Disordered" evidence="1">
    <location>
        <begin position="319"/>
        <end position="363"/>
    </location>
</feature>
<proteinExistence type="predicted"/>
<dbReference type="InterPro" id="IPR014862">
    <property type="entry name" value="TrwC"/>
</dbReference>
<organism evidence="4 5">
    <name type="scientific">Paraburkholderia phytofirmans (strain DSM 17436 / LMG 22146 / PsJN)</name>
    <name type="common">Burkholderia phytofirmans</name>
    <dbReference type="NCBI Taxonomy" id="398527"/>
    <lineage>
        <taxon>Bacteria</taxon>
        <taxon>Pseudomonadati</taxon>
        <taxon>Pseudomonadota</taxon>
        <taxon>Betaproteobacteria</taxon>
        <taxon>Burkholderiales</taxon>
        <taxon>Burkholderiaceae</taxon>
        <taxon>Paraburkholderia</taxon>
    </lineage>
</organism>
<evidence type="ECO:0000313" key="4">
    <source>
        <dbReference type="EMBL" id="ACD21627.1"/>
    </source>
</evidence>
<feature type="compositionally biased region" description="Polar residues" evidence="1">
    <location>
        <begin position="340"/>
        <end position="349"/>
    </location>
</feature>
<dbReference type="EMBL" id="CP001054">
    <property type="protein sequence ID" value="ACD21627.1"/>
    <property type="molecule type" value="Genomic_DNA"/>
</dbReference>
<gene>
    <name evidence="4" type="ordered locus">Bphyt_7342</name>
</gene>
<dbReference type="Pfam" id="PF08751">
    <property type="entry name" value="TrwC"/>
    <property type="match status" value="1"/>
</dbReference>
<dbReference type="InterPro" id="IPR027351">
    <property type="entry name" value="(+)RNA_virus_helicase_core_dom"/>
</dbReference>
<dbReference type="InterPro" id="IPR014059">
    <property type="entry name" value="TraI/TrwC_relax"/>
</dbReference>
<dbReference type="Proteomes" id="UP000001739">
    <property type="component" value="Plasmid pBPHYT01"/>
</dbReference>
<geneLocation type="plasmid" evidence="4 5">
    <name>pBPHYT01</name>
</geneLocation>
<keyword evidence="4" id="KW-0614">Plasmid</keyword>
<dbReference type="InterPro" id="IPR027417">
    <property type="entry name" value="P-loop_NTPase"/>
</dbReference>
<evidence type="ECO:0000259" key="3">
    <source>
        <dbReference type="Pfam" id="PF08751"/>
    </source>
</evidence>
<evidence type="ECO:0000259" key="2">
    <source>
        <dbReference type="Pfam" id="PF01443"/>
    </source>
</evidence>
<feature type="region of interest" description="Disordered" evidence="1">
    <location>
        <begin position="731"/>
        <end position="758"/>
    </location>
</feature>
<dbReference type="Gene3D" id="2.30.30.940">
    <property type="match status" value="1"/>
</dbReference>
<evidence type="ECO:0000313" key="5">
    <source>
        <dbReference type="Proteomes" id="UP000001739"/>
    </source>
</evidence>
<dbReference type="HOGENOM" id="CLU_001748_2_1_4"/>
<dbReference type="Pfam" id="PF13604">
    <property type="entry name" value="AAA_30"/>
    <property type="match status" value="1"/>
</dbReference>
<evidence type="ECO:0000256" key="1">
    <source>
        <dbReference type="SAM" id="MobiDB-lite"/>
    </source>
</evidence>
<feature type="region of interest" description="Disordered" evidence="1">
    <location>
        <begin position="63"/>
        <end position="84"/>
    </location>
</feature>
<dbReference type="SUPFAM" id="SSF52540">
    <property type="entry name" value="P-loop containing nucleoside triphosphate hydrolases"/>
    <property type="match status" value="2"/>
</dbReference>